<evidence type="ECO:0000313" key="3">
    <source>
        <dbReference type="Proteomes" id="UP000590542"/>
    </source>
</evidence>
<feature type="transmembrane region" description="Helical" evidence="1">
    <location>
        <begin position="12"/>
        <end position="30"/>
    </location>
</feature>
<evidence type="ECO:0000313" key="2">
    <source>
        <dbReference type="EMBL" id="NMB91452.1"/>
    </source>
</evidence>
<dbReference type="AlphaFoldDB" id="A0A7X9E6Z5"/>
<protein>
    <submittedName>
        <fullName evidence="2">Uncharacterized protein</fullName>
    </submittedName>
</protein>
<reference evidence="2 3" key="1">
    <citation type="journal article" date="2020" name="Biotechnol. Biofuels">
        <title>New insights from the biogas microbiome by comprehensive genome-resolved metagenomics of nearly 1600 species originating from multiple anaerobic digesters.</title>
        <authorList>
            <person name="Campanaro S."/>
            <person name="Treu L."/>
            <person name="Rodriguez-R L.M."/>
            <person name="Kovalovszki A."/>
            <person name="Ziels R.M."/>
            <person name="Maus I."/>
            <person name="Zhu X."/>
            <person name="Kougias P.G."/>
            <person name="Basile A."/>
            <person name="Luo G."/>
            <person name="Schluter A."/>
            <person name="Konstantinidis K.T."/>
            <person name="Angelidaki I."/>
        </authorList>
    </citation>
    <scope>NUCLEOTIDE SEQUENCE [LARGE SCALE GENOMIC DNA]</scope>
    <source>
        <strain evidence="2">AS27yjCOA_202</strain>
    </source>
</reference>
<keyword evidence="1" id="KW-0812">Transmembrane</keyword>
<accession>A0A7X9E6Z5</accession>
<dbReference type="Proteomes" id="UP000590542">
    <property type="component" value="Unassembled WGS sequence"/>
</dbReference>
<name>A0A7X9E6Z5_UNCKA</name>
<gene>
    <name evidence="2" type="ORF">GYA37_01230</name>
</gene>
<comment type="caution">
    <text evidence="2">The sequence shown here is derived from an EMBL/GenBank/DDBJ whole genome shotgun (WGS) entry which is preliminary data.</text>
</comment>
<sequence length="85" mass="9831">MEDIKEHFVEYVALLIGMAVFVVLLVIYRFDKDALLIISGVGSAFYVAWGILHYVLRKRLTRTIVYEYVLFGILVFLLLFTVLSI</sequence>
<keyword evidence="1" id="KW-0472">Membrane</keyword>
<organism evidence="2 3">
    <name type="scientific">candidate division WWE3 bacterium</name>
    <dbReference type="NCBI Taxonomy" id="2053526"/>
    <lineage>
        <taxon>Bacteria</taxon>
        <taxon>Katanobacteria</taxon>
    </lineage>
</organism>
<evidence type="ECO:0000256" key="1">
    <source>
        <dbReference type="SAM" id="Phobius"/>
    </source>
</evidence>
<feature type="transmembrane region" description="Helical" evidence="1">
    <location>
        <begin position="36"/>
        <end position="56"/>
    </location>
</feature>
<feature type="transmembrane region" description="Helical" evidence="1">
    <location>
        <begin position="63"/>
        <end position="83"/>
    </location>
</feature>
<dbReference type="EMBL" id="JAAZNV010000006">
    <property type="protein sequence ID" value="NMB91452.1"/>
    <property type="molecule type" value="Genomic_DNA"/>
</dbReference>
<keyword evidence="1" id="KW-1133">Transmembrane helix</keyword>
<proteinExistence type="predicted"/>